<dbReference type="EnsemblMetazoa" id="XM_038222821.1">
    <property type="protein sequence ID" value="XP_038078749.1"/>
    <property type="gene ID" value="LOC119746053"/>
</dbReference>
<accession>A0A914BRG1</accession>
<organism evidence="1 2">
    <name type="scientific">Patiria miniata</name>
    <name type="common">Bat star</name>
    <name type="synonym">Asterina miniata</name>
    <dbReference type="NCBI Taxonomy" id="46514"/>
    <lineage>
        <taxon>Eukaryota</taxon>
        <taxon>Metazoa</taxon>
        <taxon>Echinodermata</taxon>
        <taxon>Eleutherozoa</taxon>
        <taxon>Asterozoa</taxon>
        <taxon>Asteroidea</taxon>
        <taxon>Valvatacea</taxon>
        <taxon>Valvatida</taxon>
        <taxon>Asterinidae</taxon>
        <taxon>Patiria</taxon>
    </lineage>
</organism>
<dbReference type="GeneID" id="119746053"/>
<evidence type="ECO:0008006" key="3">
    <source>
        <dbReference type="Google" id="ProtNLM"/>
    </source>
</evidence>
<dbReference type="OrthoDB" id="5984880at2759"/>
<dbReference type="EnsemblMetazoa" id="XM_038222819.1">
    <property type="protein sequence ID" value="XP_038078747.1"/>
    <property type="gene ID" value="LOC119746053"/>
</dbReference>
<name>A0A914BRG1_PATMI</name>
<evidence type="ECO:0000313" key="1">
    <source>
        <dbReference type="EnsemblMetazoa" id="XP_038078749.1"/>
    </source>
</evidence>
<dbReference type="OMA" id="MEAVHIT"/>
<dbReference type="CDD" id="cd02440">
    <property type="entry name" value="AdoMet_MTases"/>
    <property type="match status" value="1"/>
</dbReference>
<proteinExistence type="predicted"/>
<dbReference type="InterPro" id="IPR029063">
    <property type="entry name" value="SAM-dependent_MTases_sf"/>
</dbReference>
<dbReference type="RefSeq" id="XP_038078748.1">
    <property type="nucleotide sequence ID" value="XM_038222820.1"/>
</dbReference>
<keyword evidence="2" id="KW-1185">Reference proteome</keyword>
<dbReference type="EnsemblMetazoa" id="XM_038222820.1">
    <property type="protein sequence ID" value="XP_038078748.1"/>
    <property type="gene ID" value="LOC119746053"/>
</dbReference>
<sequence length="310" mass="35740">MENFDVNKLQSLCNDVDHYILCTQEYEKRVAWLPDYMKWVNTYLATQVLDKLDVTLPEGGAFRHLGVGSGEGVVEYQLLSRILNKHPSIHNTVIDPSSKQVDLYKKLIKEKAPALDGVRYDWRLQTLGEYQQSSEESGDNTKFHFISALYCLYYEPDMDAALEFLYSRLEPGGVLLVGMETDSCDMIKIEQHFQFAQDDMNQFFCTRDICAYYEKQRIPYLVCNQPDDQRDFDITDCFDDASDEGALVLDFLSNVLHFRQTVPPSLLKEFRDYLKKLATLRDGKVFLYYDSAYILALKNKVPNISGDAGL</sequence>
<dbReference type="Proteomes" id="UP000887568">
    <property type="component" value="Unplaced"/>
</dbReference>
<dbReference type="SUPFAM" id="SSF53335">
    <property type="entry name" value="S-adenosyl-L-methionine-dependent methyltransferases"/>
    <property type="match status" value="1"/>
</dbReference>
<reference evidence="1" key="1">
    <citation type="submission" date="2022-11" db="UniProtKB">
        <authorList>
            <consortium name="EnsemblMetazoa"/>
        </authorList>
    </citation>
    <scope>IDENTIFICATION</scope>
</reference>
<dbReference type="Pfam" id="PF13489">
    <property type="entry name" value="Methyltransf_23"/>
    <property type="match status" value="1"/>
</dbReference>
<dbReference type="Gene3D" id="3.40.50.150">
    <property type="entry name" value="Vaccinia Virus protein VP39"/>
    <property type="match status" value="1"/>
</dbReference>
<dbReference type="RefSeq" id="XP_038078747.1">
    <property type="nucleotide sequence ID" value="XM_038222819.1"/>
</dbReference>
<evidence type="ECO:0000313" key="2">
    <source>
        <dbReference type="Proteomes" id="UP000887568"/>
    </source>
</evidence>
<dbReference type="AlphaFoldDB" id="A0A914BRG1"/>
<protein>
    <recommendedName>
        <fullName evidence="3">Histamine N-methyltransferase</fullName>
    </recommendedName>
</protein>
<dbReference type="RefSeq" id="XP_038078749.1">
    <property type="nucleotide sequence ID" value="XM_038222821.1"/>
</dbReference>